<dbReference type="InterPro" id="IPR001138">
    <property type="entry name" value="Zn2Cys6_DnaBD"/>
</dbReference>
<evidence type="ECO:0000259" key="4">
    <source>
        <dbReference type="PROSITE" id="PS50048"/>
    </source>
</evidence>
<feature type="compositionally biased region" description="Low complexity" evidence="3">
    <location>
        <begin position="68"/>
        <end position="90"/>
    </location>
</feature>
<evidence type="ECO:0000256" key="1">
    <source>
        <dbReference type="ARBA" id="ARBA00004123"/>
    </source>
</evidence>
<comment type="subcellular location">
    <subcellularLocation>
        <location evidence="1">Nucleus</location>
    </subcellularLocation>
</comment>
<dbReference type="Proteomes" id="UP001338125">
    <property type="component" value="Unassembled WGS sequence"/>
</dbReference>
<dbReference type="InterPro" id="IPR021858">
    <property type="entry name" value="Fun_TF"/>
</dbReference>
<dbReference type="SUPFAM" id="SSF57701">
    <property type="entry name" value="Zn2/Cys6 DNA-binding domain"/>
    <property type="match status" value="1"/>
</dbReference>
<dbReference type="CDD" id="cd00067">
    <property type="entry name" value="GAL4"/>
    <property type="match status" value="1"/>
</dbReference>
<dbReference type="EMBL" id="JAVFKD010000012">
    <property type="protein sequence ID" value="KAK5993517.1"/>
    <property type="molecule type" value="Genomic_DNA"/>
</dbReference>
<dbReference type="SMART" id="SM00066">
    <property type="entry name" value="GAL4"/>
    <property type="match status" value="1"/>
</dbReference>
<name>A0ABR0SMY9_9HYPO</name>
<dbReference type="PANTHER" id="PTHR37534:SF46">
    <property type="entry name" value="ZN(II)2CYS6 TRANSCRIPTION FACTOR (EUROFUNG)"/>
    <property type="match status" value="1"/>
</dbReference>
<evidence type="ECO:0000313" key="5">
    <source>
        <dbReference type="EMBL" id="KAK5993517.1"/>
    </source>
</evidence>
<organism evidence="5 6">
    <name type="scientific">Cladobotryum mycophilum</name>
    <dbReference type="NCBI Taxonomy" id="491253"/>
    <lineage>
        <taxon>Eukaryota</taxon>
        <taxon>Fungi</taxon>
        <taxon>Dikarya</taxon>
        <taxon>Ascomycota</taxon>
        <taxon>Pezizomycotina</taxon>
        <taxon>Sordariomycetes</taxon>
        <taxon>Hypocreomycetidae</taxon>
        <taxon>Hypocreales</taxon>
        <taxon>Hypocreaceae</taxon>
        <taxon>Cladobotryum</taxon>
    </lineage>
</organism>
<dbReference type="Gene3D" id="4.10.240.10">
    <property type="entry name" value="Zn(2)-C6 fungal-type DNA-binding domain"/>
    <property type="match status" value="1"/>
</dbReference>
<gene>
    <name evidence="5" type="ORF">PT974_06949</name>
</gene>
<evidence type="ECO:0000313" key="6">
    <source>
        <dbReference type="Proteomes" id="UP001338125"/>
    </source>
</evidence>
<feature type="region of interest" description="Disordered" evidence="3">
    <location>
        <begin position="60"/>
        <end position="142"/>
    </location>
</feature>
<dbReference type="Pfam" id="PF00172">
    <property type="entry name" value="Zn_clus"/>
    <property type="match status" value="1"/>
</dbReference>
<accession>A0ABR0SMY9</accession>
<sequence>MPTENKPSEACWECLRRKVACDGTHPICTTCRSTGIVCPGYGDNRPLTWLPMGRVSRNQRPRVRTVVGSTKASAGAAKAAASKSGPSSNAVRLHKRTESDDADQCDAGSSQKGRSLALISGKRGPKKKEDPRQEENTISAIAKKHQPSKISIPIDLRPDDWDYIDLMLYHNQRVMPNLLSKYVAPCNGYMSRIEPYLLQAIPASTRYALLAANFGYRILDLSRKHNLYIVPTKSGPISELWQKFYRTIGLSLRALNDEIRQHAPGSHWNVIQTISFLISSEVGLCHTPVWRAHASGLFSMLEHSGGLRTIIEQPLTPRFFIQGFLVTMVVFNTTSPCHQQVWEIYNYEVEDLMSFYDLGFCPVFSCPGPIFRQILRINCLRVQSTKSPVRRKEDELHDIIKDIDTWSPSEWIEAKDMPRSKKFLIVASCFKAAAILYGLLALPPSPSTNHERKVSCKKLKNVHHAALFKFLRAAMDDPIVMDRVFWPLIVAGVEAKTGTWGEKEFVERYLRLGMKEPFTGKPVETALAVVNRFWTSDKTGWDDCFDQTYALVTI</sequence>
<protein>
    <submittedName>
        <fullName evidence="5">Phomenoic acid biosynthesis cluster-specific transcriptional regulator-like protein</fullName>
    </submittedName>
</protein>
<comment type="caution">
    <text evidence="5">The sequence shown here is derived from an EMBL/GenBank/DDBJ whole genome shotgun (WGS) entry which is preliminary data.</text>
</comment>
<keyword evidence="2" id="KW-0539">Nucleus</keyword>
<dbReference type="PANTHER" id="PTHR37534">
    <property type="entry name" value="TRANSCRIPTIONAL ACTIVATOR PROTEIN UGA3"/>
    <property type="match status" value="1"/>
</dbReference>
<proteinExistence type="predicted"/>
<dbReference type="Pfam" id="PF11951">
    <property type="entry name" value="Fungal_trans_2"/>
    <property type="match status" value="1"/>
</dbReference>
<evidence type="ECO:0000256" key="2">
    <source>
        <dbReference type="ARBA" id="ARBA00023242"/>
    </source>
</evidence>
<feature type="domain" description="Zn(2)-C6 fungal-type" evidence="4">
    <location>
        <begin position="10"/>
        <end position="38"/>
    </location>
</feature>
<keyword evidence="6" id="KW-1185">Reference proteome</keyword>
<evidence type="ECO:0000256" key="3">
    <source>
        <dbReference type="SAM" id="MobiDB-lite"/>
    </source>
</evidence>
<reference evidence="5 6" key="1">
    <citation type="submission" date="2024-01" db="EMBL/GenBank/DDBJ databases">
        <title>Complete genome of Cladobotryum mycophilum ATHUM6906.</title>
        <authorList>
            <person name="Christinaki A.C."/>
            <person name="Myridakis A.I."/>
            <person name="Kouvelis V.N."/>
        </authorList>
    </citation>
    <scope>NUCLEOTIDE SEQUENCE [LARGE SCALE GENOMIC DNA]</scope>
    <source>
        <strain evidence="5 6">ATHUM6906</strain>
    </source>
</reference>
<dbReference type="InterPro" id="IPR036864">
    <property type="entry name" value="Zn2-C6_fun-type_DNA-bd_sf"/>
</dbReference>
<dbReference type="PROSITE" id="PS50048">
    <property type="entry name" value="ZN2_CY6_FUNGAL_2"/>
    <property type="match status" value="1"/>
</dbReference>